<keyword evidence="2" id="KW-1133">Transmembrane helix</keyword>
<feature type="transmembrane region" description="Helical" evidence="2">
    <location>
        <begin position="64"/>
        <end position="83"/>
    </location>
</feature>
<dbReference type="InterPro" id="IPR019734">
    <property type="entry name" value="TPR_rpt"/>
</dbReference>
<feature type="domain" description="VWFA" evidence="3">
    <location>
        <begin position="97"/>
        <end position="203"/>
    </location>
</feature>
<evidence type="ECO:0000256" key="1">
    <source>
        <dbReference type="PROSITE-ProRule" id="PRU00339"/>
    </source>
</evidence>
<evidence type="ECO:0000313" key="5">
    <source>
        <dbReference type="Proteomes" id="UP000030341"/>
    </source>
</evidence>
<proteinExistence type="predicted"/>
<gene>
    <name evidence="4" type="ORF">OM33_17435</name>
</gene>
<dbReference type="InterPro" id="IPR002035">
    <property type="entry name" value="VWF_A"/>
</dbReference>
<dbReference type="Proteomes" id="UP000030341">
    <property type="component" value="Chromosome 2"/>
</dbReference>
<dbReference type="EMBL" id="CP009889">
    <property type="protein sequence ID" value="AIY66879.1"/>
    <property type="molecule type" value="Genomic_DNA"/>
</dbReference>
<protein>
    <recommendedName>
        <fullName evidence="3">VWFA domain-containing protein</fullName>
    </recommendedName>
</protein>
<dbReference type="RefSeq" id="WP_040135472.1">
    <property type="nucleotide sequence ID" value="NZ_CP009889.1"/>
</dbReference>
<feature type="repeat" description="TPR" evidence="1">
    <location>
        <begin position="411"/>
        <end position="444"/>
    </location>
</feature>
<name>A0A0A7EJR1_9GAMM</name>
<evidence type="ECO:0000313" key="4">
    <source>
        <dbReference type="EMBL" id="AIY66879.1"/>
    </source>
</evidence>
<evidence type="ECO:0000256" key="2">
    <source>
        <dbReference type="SAM" id="Phobius"/>
    </source>
</evidence>
<dbReference type="Gene3D" id="3.40.50.410">
    <property type="entry name" value="von Willebrand factor, type A domain"/>
    <property type="match status" value="1"/>
</dbReference>
<dbReference type="KEGG" id="pseo:OM33_17435"/>
<dbReference type="PANTHER" id="PTHR22550">
    <property type="entry name" value="SPORE GERMINATION PROTEIN"/>
    <property type="match status" value="1"/>
</dbReference>
<organism evidence="4 5">
    <name type="scientific">Pseudoalteromonas piratica</name>
    <dbReference type="NCBI Taxonomy" id="1348114"/>
    <lineage>
        <taxon>Bacteria</taxon>
        <taxon>Pseudomonadati</taxon>
        <taxon>Pseudomonadota</taxon>
        <taxon>Gammaproteobacteria</taxon>
        <taxon>Alteromonadales</taxon>
        <taxon>Pseudoalteromonadaceae</taxon>
        <taxon>Pseudoalteromonas</taxon>
    </lineage>
</organism>
<dbReference type="OrthoDB" id="9807628at2"/>
<dbReference type="SMART" id="SM00028">
    <property type="entry name" value="TPR"/>
    <property type="match status" value="1"/>
</dbReference>
<feature type="transmembrane region" description="Helical" evidence="2">
    <location>
        <begin position="6"/>
        <end position="29"/>
    </location>
</feature>
<dbReference type="SUPFAM" id="SSF53300">
    <property type="entry name" value="vWA-like"/>
    <property type="match status" value="1"/>
</dbReference>
<dbReference type="HOGENOM" id="CLU_024570_3_2_6"/>
<dbReference type="Gene3D" id="1.25.40.10">
    <property type="entry name" value="Tetratricopeptide repeat domain"/>
    <property type="match status" value="1"/>
</dbReference>
<sequence length="536" mass="59554">MFDALLSFHFIRPYFLLALPIIVLLALIIRKKAYQTSQSDEVIAHHLKAALTPKQSLMNKIKPIDFTLLLGVFLCIACAGPAWRPVEQSLDKGPPIAILVKLSQSMRANDFSPTRLSYAKLKLSDLLNFRSTAKHSLIAYANSSHRVLPLTKDSQVFLPFIDALSPNVMPNNQNLYNDDLANAVALAHQEVSIEGGSILVIADTISKAQLAALNKSQIPFIWWQFATINGGVITDEQGSLRTNQRGEPEISALSPTASNTPEMITPVTATLTNQDIFKINQIARTTRKRFEREEATEYQDMAWHVAIVVLLLALLWFRKGWTSPVNHSAISSTNNLILVVCLCSFTFSEPLTAKPQDWFLTADQQGAIAFKQYQYEKAVVLFSDANWQAKALYENGQYLKAAEIYATLGTVDGFYNRATALLKGKQYQLAIDAFQQVLKLSPEMAEAKHNLAIAKHAYEIVIAQSGNEDLEQNIAIDDEPTTLANPTEGDFVDYHVSGTLSQDAKEQWMRTVNADMAEFLATKFANELAKSQGAEQ</sequence>
<keyword evidence="2" id="KW-0472">Membrane</keyword>
<keyword evidence="5" id="KW-1185">Reference proteome</keyword>
<dbReference type="InterPro" id="IPR036465">
    <property type="entry name" value="vWFA_dom_sf"/>
</dbReference>
<dbReference type="InterPro" id="IPR011990">
    <property type="entry name" value="TPR-like_helical_dom_sf"/>
</dbReference>
<dbReference type="STRING" id="1348114.OM33_17435"/>
<accession>A0A0A7EJR1</accession>
<dbReference type="InterPro" id="IPR050768">
    <property type="entry name" value="UPF0353/GerABKA_families"/>
</dbReference>
<dbReference type="AlphaFoldDB" id="A0A0A7EJR1"/>
<dbReference type="PROSITE" id="PS50005">
    <property type="entry name" value="TPR"/>
    <property type="match status" value="1"/>
</dbReference>
<evidence type="ECO:0000259" key="3">
    <source>
        <dbReference type="Pfam" id="PF13519"/>
    </source>
</evidence>
<keyword evidence="2" id="KW-0812">Transmembrane</keyword>
<dbReference type="eggNOG" id="COG2304">
    <property type="taxonomic scope" value="Bacteria"/>
</dbReference>
<dbReference type="Pfam" id="PF13519">
    <property type="entry name" value="VWA_2"/>
    <property type="match status" value="1"/>
</dbReference>
<dbReference type="PANTHER" id="PTHR22550:SF14">
    <property type="entry name" value="VWFA DOMAIN-CONTAINING PROTEIN"/>
    <property type="match status" value="1"/>
</dbReference>
<reference evidence="4 5" key="1">
    <citation type="submission" date="2014-11" db="EMBL/GenBank/DDBJ databases">
        <title>Complete Genome Sequence of Pseudoalteromonas sp. Strain OCN003 Isolated from Kaneohe Bay, Oahu, Hawaii.</title>
        <authorList>
            <person name="Beurmann S."/>
            <person name="Videau P."/>
            <person name="Ushijima B."/>
            <person name="Smith A.M."/>
            <person name="Aeby G.S."/>
            <person name="Callahan S.M."/>
            <person name="Belcaid M."/>
        </authorList>
    </citation>
    <scope>NUCLEOTIDE SEQUENCE [LARGE SCALE GENOMIC DNA]</scope>
    <source>
        <strain evidence="4 5">OCN003</strain>
    </source>
</reference>
<keyword evidence="1" id="KW-0802">TPR repeat</keyword>
<dbReference type="SUPFAM" id="SSF48452">
    <property type="entry name" value="TPR-like"/>
    <property type="match status" value="1"/>
</dbReference>
<dbReference type="Pfam" id="PF00515">
    <property type="entry name" value="TPR_1"/>
    <property type="match status" value="1"/>
</dbReference>